<protein>
    <recommendedName>
        <fullName evidence="3">NlpE N-terminal domain-containing protein</fullName>
    </recommendedName>
</protein>
<dbReference type="AlphaFoldDB" id="A0A6M4H329"/>
<dbReference type="Proteomes" id="UP000503096">
    <property type="component" value="Chromosome"/>
</dbReference>
<dbReference type="KEGG" id="upl:DSM104440_00515"/>
<name>A0A6M4H329_9PROT</name>
<gene>
    <name evidence="1" type="ORF">DSM104440_00515</name>
</gene>
<dbReference type="InParanoid" id="A0A6M4H329"/>
<accession>A0A6M4H329</accession>
<dbReference type="EMBL" id="CP053073">
    <property type="protein sequence ID" value="QJR13725.1"/>
    <property type="molecule type" value="Genomic_DNA"/>
</dbReference>
<sequence length="120" mass="13665">MAFVTPFALAKAPADLEPLILGGFLCKENCFDEEYSFAKDDGERLFNTYTHSRPSISRARWTLEGDRLKVYEDDGKALRYDFRVVRATAKRLVLQQVDSNEPPVVLDRIVEKKKAAPAKQ</sequence>
<proteinExistence type="predicted"/>
<reference evidence="1 2" key="1">
    <citation type="submission" date="2020-04" db="EMBL/GenBank/DDBJ databases">
        <title>Usitatibacter rugosus gen. nov., sp. nov. and Usitatibacter palustris sp. nov., novel members of Usitatibacteraceae fam. nov. within the order Nitrosomonadales isolated from soil.</title>
        <authorList>
            <person name="Huber K.J."/>
            <person name="Neumann-Schaal M."/>
            <person name="Geppert A."/>
            <person name="Luckner M."/>
            <person name="Wanner G."/>
            <person name="Overmann J."/>
        </authorList>
    </citation>
    <scope>NUCLEOTIDE SEQUENCE [LARGE SCALE GENOMIC DNA]</scope>
    <source>
        <strain evidence="1 2">Swamp67</strain>
    </source>
</reference>
<evidence type="ECO:0000313" key="2">
    <source>
        <dbReference type="Proteomes" id="UP000503096"/>
    </source>
</evidence>
<organism evidence="1 2">
    <name type="scientific">Usitatibacter palustris</name>
    <dbReference type="NCBI Taxonomy" id="2732487"/>
    <lineage>
        <taxon>Bacteria</taxon>
        <taxon>Pseudomonadati</taxon>
        <taxon>Pseudomonadota</taxon>
        <taxon>Betaproteobacteria</taxon>
        <taxon>Nitrosomonadales</taxon>
        <taxon>Usitatibacteraceae</taxon>
        <taxon>Usitatibacter</taxon>
    </lineage>
</organism>
<evidence type="ECO:0008006" key="3">
    <source>
        <dbReference type="Google" id="ProtNLM"/>
    </source>
</evidence>
<evidence type="ECO:0000313" key="1">
    <source>
        <dbReference type="EMBL" id="QJR13725.1"/>
    </source>
</evidence>
<keyword evidence="2" id="KW-1185">Reference proteome</keyword>